<evidence type="ECO:0000259" key="1">
    <source>
        <dbReference type="Pfam" id="PF01266"/>
    </source>
</evidence>
<reference evidence="2 3" key="1">
    <citation type="journal article" date="2014" name="Genome Announc.">
        <title>Draft Genome Sequence of Cytophaga fermentans JCM 21142T, a Facultative Anaerobe Isolated from Marine Mud.</title>
        <authorList>
            <person name="Starns D."/>
            <person name="Oshima K."/>
            <person name="Suda W."/>
            <person name="Iino T."/>
            <person name="Yuki M."/>
            <person name="Inoue J."/>
            <person name="Kitamura K."/>
            <person name="Iida T."/>
            <person name="Darby A."/>
            <person name="Hattori M."/>
            <person name="Ohkuma M."/>
        </authorList>
    </citation>
    <scope>NUCLEOTIDE SEQUENCE [LARGE SCALE GENOMIC DNA]</scope>
    <source>
        <strain evidence="2 3">JCM 21142</strain>
    </source>
</reference>
<dbReference type="InterPro" id="IPR036188">
    <property type="entry name" value="FAD/NAD-bd_sf"/>
</dbReference>
<organism evidence="2 3">
    <name type="scientific">Saccharicrinis fermentans DSM 9555 = JCM 21142</name>
    <dbReference type="NCBI Taxonomy" id="869213"/>
    <lineage>
        <taxon>Bacteria</taxon>
        <taxon>Pseudomonadati</taxon>
        <taxon>Bacteroidota</taxon>
        <taxon>Bacteroidia</taxon>
        <taxon>Marinilabiliales</taxon>
        <taxon>Marinilabiliaceae</taxon>
        <taxon>Saccharicrinis</taxon>
    </lineage>
</organism>
<dbReference type="InterPro" id="IPR006076">
    <property type="entry name" value="FAD-dep_OxRdtase"/>
</dbReference>
<name>W7YAP7_9BACT</name>
<evidence type="ECO:0000313" key="3">
    <source>
        <dbReference type="Proteomes" id="UP000019402"/>
    </source>
</evidence>
<dbReference type="AlphaFoldDB" id="W7YAP7"/>
<dbReference type="eggNOG" id="COG0665">
    <property type="taxonomic scope" value="Bacteria"/>
</dbReference>
<feature type="domain" description="FAD dependent oxidoreductase" evidence="1">
    <location>
        <begin position="3"/>
        <end position="325"/>
    </location>
</feature>
<dbReference type="GO" id="GO:0005737">
    <property type="term" value="C:cytoplasm"/>
    <property type="evidence" value="ECO:0007669"/>
    <property type="project" value="TreeGrafter"/>
</dbReference>
<dbReference type="Gene3D" id="3.30.9.10">
    <property type="entry name" value="D-Amino Acid Oxidase, subunit A, domain 2"/>
    <property type="match status" value="1"/>
</dbReference>
<protein>
    <recommendedName>
        <fullName evidence="1">FAD dependent oxidoreductase domain-containing protein</fullName>
    </recommendedName>
</protein>
<dbReference type="SUPFAM" id="SSF51971">
    <property type="entry name" value="Nucleotide-binding domain"/>
    <property type="match status" value="1"/>
</dbReference>
<gene>
    <name evidence="2" type="ORF">JCM21142_104187</name>
</gene>
<proteinExistence type="predicted"/>
<keyword evidence="3" id="KW-1185">Reference proteome</keyword>
<evidence type="ECO:0000313" key="2">
    <source>
        <dbReference type="EMBL" id="GAF05452.1"/>
    </source>
</evidence>
<comment type="caution">
    <text evidence="2">The sequence shown here is derived from an EMBL/GenBank/DDBJ whole genome shotgun (WGS) entry which is preliminary data.</text>
</comment>
<dbReference type="Gene3D" id="3.50.50.60">
    <property type="entry name" value="FAD/NAD(P)-binding domain"/>
    <property type="match status" value="1"/>
</dbReference>
<dbReference type="Proteomes" id="UP000019402">
    <property type="component" value="Unassembled WGS sequence"/>
</dbReference>
<dbReference type="RefSeq" id="WP_027472578.1">
    <property type="nucleotide sequence ID" value="NZ_BAMD01000088.1"/>
</dbReference>
<sequence>MKDYLIVGQGLAGMLIANQLIQNKQSFLAVADKKQIAATTIAAGMFNPLVFRRITKSWMVDELLPEMYTTFRQLEERLKAKLIYPHPIVKLISQEEYPQWVKKEKDTDVGKYIQKLERENHIEGIHPFYASATIAHSGYMDLQTLLTKFHQEIAHQNSLTYDHFEHKDVSIHKNHILWKGTPFKNIIFCEGAFAINNPLFTEVNYKLTKGDVLTLDMEDIELHHIINKMAFLLEKKKGEFLCGSTYNWSGLDFSLHPKDLNYLKEKISAILHKPFKIKSHKTAIRPTVSDRRPVLGTHAKYNNVHYFNGLGTKGVMLGPYFAKQMIAYLHKEKELYPEVAINRFR</sequence>
<dbReference type="STRING" id="869213.GCA_000517085_03100"/>
<accession>W7YAP7</accession>
<dbReference type="Pfam" id="PF01266">
    <property type="entry name" value="DAO"/>
    <property type="match status" value="1"/>
</dbReference>
<dbReference type="EMBL" id="BAMD01000088">
    <property type="protein sequence ID" value="GAF05452.1"/>
    <property type="molecule type" value="Genomic_DNA"/>
</dbReference>
<dbReference type="OrthoDB" id="214253at2"/>
<dbReference type="PANTHER" id="PTHR13847">
    <property type="entry name" value="SARCOSINE DEHYDROGENASE-RELATED"/>
    <property type="match status" value="1"/>
</dbReference>